<dbReference type="OrthoDB" id="199771at2759"/>
<evidence type="ECO:0000313" key="7">
    <source>
        <dbReference type="Proteomes" id="UP000054549"/>
    </source>
</evidence>
<dbReference type="CDD" id="cd11610">
    <property type="entry name" value="eIF2D_N"/>
    <property type="match status" value="1"/>
</dbReference>
<organism evidence="6 7">
    <name type="scientific">Amanita muscaria (strain Koide BX008)</name>
    <dbReference type="NCBI Taxonomy" id="946122"/>
    <lineage>
        <taxon>Eukaryota</taxon>
        <taxon>Fungi</taxon>
        <taxon>Dikarya</taxon>
        <taxon>Basidiomycota</taxon>
        <taxon>Agaricomycotina</taxon>
        <taxon>Agaricomycetes</taxon>
        <taxon>Agaricomycetidae</taxon>
        <taxon>Agaricales</taxon>
        <taxon>Pluteineae</taxon>
        <taxon>Amanitaceae</taxon>
        <taxon>Amanita</taxon>
    </lineage>
</organism>
<dbReference type="InterPro" id="IPR015947">
    <property type="entry name" value="PUA-like_sf"/>
</dbReference>
<evidence type="ECO:0000259" key="5">
    <source>
        <dbReference type="PROSITE" id="PS51925"/>
    </source>
</evidence>
<dbReference type="InterPro" id="IPR003121">
    <property type="entry name" value="SWIB_MDM2_domain"/>
</dbReference>
<dbReference type="SUPFAM" id="SSF47592">
    <property type="entry name" value="SWIB/MDM2 domain"/>
    <property type="match status" value="1"/>
</dbReference>
<dbReference type="InParanoid" id="A0A0C2TCK7"/>
<dbReference type="InterPro" id="IPR001950">
    <property type="entry name" value="SUI1"/>
</dbReference>
<dbReference type="GO" id="GO:0003743">
    <property type="term" value="F:translation initiation factor activity"/>
    <property type="evidence" value="ECO:0007669"/>
    <property type="project" value="InterPro"/>
</dbReference>
<proteinExistence type="inferred from homology"/>
<dbReference type="CDD" id="cd11608">
    <property type="entry name" value="eIF2D_C"/>
    <property type="match status" value="1"/>
</dbReference>
<feature type="region of interest" description="Disordered" evidence="3">
    <location>
        <begin position="201"/>
        <end position="235"/>
    </location>
</feature>
<accession>A0A0C2TCK7</accession>
<dbReference type="Pfam" id="PF25304">
    <property type="entry name" value="WHD_eIF2D"/>
    <property type="match status" value="1"/>
</dbReference>
<feature type="domain" description="SUI1" evidence="4">
    <location>
        <begin position="501"/>
        <end position="575"/>
    </location>
</feature>
<evidence type="ECO:0008006" key="8">
    <source>
        <dbReference type="Google" id="ProtNLM"/>
    </source>
</evidence>
<feature type="compositionally biased region" description="Low complexity" evidence="3">
    <location>
        <begin position="209"/>
        <end position="235"/>
    </location>
</feature>
<dbReference type="PANTHER" id="PTHR12217:SF4">
    <property type="entry name" value="EUKARYOTIC TRANSLATION INITIATION FACTOR 2D"/>
    <property type="match status" value="1"/>
</dbReference>
<dbReference type="InterPro" id="IPR036877">
    <property type="entry name" value="SUI1_dom_sf"/>
</dbReference>
<feature type="domain" description="DM2" evidence="5">
    <location>
        <begin position="380"/>
        <end position="467"/>
    </location>
</feature>
<dbReference type="InterPro" id="IPR041366">
    <property type="entry name" value="Pre-PUA"/>
</dbReference>
<sequence>MFKKPLGNLKTSAPLRGSDRRKFKQRVVTAFGVSQDEGDQLVPEGLQSIKFNTYLNEQGVAYLGPEGDPLWFTIGKGSDELIPTIYTLWKKQDLVPFVSTPPSVIPVLVGGADLMIRGVIQRPTQPIAKDQLVSVCQYDRKEEKLTLSAPLVIGRMAISSDQMTEDGKGKAVFVLHAWNDHLWNMGSKPDVPEPTVIAEATREGEDSGPQEPSTLEQEQEQLSPTQTSSSPHTTTIASYTPQAVTDILHKSLLHSISTILSSLPVSSFPIPSTQFYTNYILPYRPATTTNDVTIKNSTHKSLTTFLKAAEKASLLTLKSPQKHSQQKDLLVMSVNKTHPSVLGHVNYETVKDAEEKAAKKTKREELEKESGKRSELGVRLLWKPHLESTYLFESIGGDPKTLYTMQEIKALFNSYISSQNLANTNDKAYINLDDLLRECIDTKQESKQAMAGDEDKDASLLESEFIKREELVKRVIAKMQNWYEIVRNGETSQKKGTLKPIQVVTKVRQGRKASTYVTGFEPFVTVGPETMADELRRICASATSVSPLPGKEAGMKVMVQGKQSKAALEFLTSHGVPKQWIELVDR</sequence>
<dbReference type="InterPro" id="IPR048248">
    <property type="entry name" value="PUA_eIF2d-like"/>
</dbReference>
<evidence type="ECO:0000256" key="1">
    <source>
        <dbReference type="ARBA" id="ARBA00010359"/>
    </source>
</evidence>
<dbReference type="Pfam" id="PF26292">
    <property type="entry name" value="PUA_elF2D"/>
    <property type="match status" value="1"/>
</dbReference>
<dbReference type="InterPro" id="IPR039759">
    <property type="entry name" value="eIF2D_SUI1"/>
</dbReference>
<comment type="similarity">
    <text evidence="1">Belongs to the eIF2D family.</text>
</comment>
<evidence type="ECO:0000256" key="2">
    <source>
        <dbReference type="ARBA" id="ARBA00022490"/>
    </source>
</evidence>
<name>A0A0C2TCK7_AMAMK</name>
<keyword evidence="2" id="KW-0963">Cytoplasm</keyword>
<evidence type="ECO:0000313" key="6">
    <source>
        <dbReference type="EMBL" id="KIL64534.1"/>
    </source>
</evidence>
<dbReference type="Pfam" id="PF17832">
    <property type="entry name" value="Pre-PUA"/>
    <property type="match status" value="1"/>
</dbReference>
<dbReference type="Gene3D" id="3.10.400.20">
    <property type="match status" value="1"/>
</dbReference>
<dbReference type="PANTHER" id="PTHR12217">
    <property type="entry name" value="EUKARYOTIC TRANSLATION INITIATION FACTOR 2D"/>
    <property type="match status" value="1"/>
</dbReference>
<dbReference type="PROSITE" id="PS50890">
    <property type="entry name" value="PUA"/>
    <property type="match status" value="1"/>
</dbReference>
<gene>
    <name evidence="6" type="ORF">M378DRAFT_78111</name>
</gene>
<dbReference type="InterPro" id="IPR058886">
    <property type="entry name" value="SWIB_eIF2D"/>
</dbReference>
<dbReference type="InterPro" id="IPR036885">
    <property type="entry name" value="SWIB_MDM2_dom_sf"/>
</dbReference>
<evidence type="ECO:0000259" key="4">
    <source>
        <dbReference type="PROSITE" id="PS50296"/>
    </source>
</evidence>
<dbReference type="PROSITE" id="PS50296">
    <property type="entry name" value="SUI1"/>
    <property type="match status" value="1"/>
</dbReference>
<protein>
    <recommendedName>
        <fullName evidence="8">SUI1 domain-containing protein</fullName>
    </recommendedName>
</protein>
<dbReference type="SUPFAM" id="SSF88697">
    <property type="entry name" value="PUA domain-like"/>
    <property type="match status" value="1"/>
</dbReference>
<dbReference type="Pfam" id="PF01253">
    <property type="entry name" value="SUI1"/>
    <property type="match status" value="1"/>
</dbReference>
<dbReference type="CDD" id="cd21156">
    <property type="entry name" value="PUA_eIF2d-like"/>
    <property type="match status" value="1"/>
</dbReference>
<dbReference type="HOGENOM" id="CLU_012487_1_1_1"/>
<dbReference type="EMBL" id="KN818248">
    <property type="protein sequence ID" value="KIL64534.1"/>
    <property type="molecule type" value="Genomic_DNA"/>
</dbReference>
<evidence type="ECO:0000256" key="3">
    <source>
        <dbReference type="SAM" id="MobiDB-lite"/>
    </source>
</evidence>
<dbReference type="PROSITE" id="PS51925">
    <property type="entry name" value="SWIB_MDM2"/>
    <property type="match status" value="1"/>
</dbReference>
<dbReference type="AlphaFoldDB" id="A0A0C2TCK7"/>
<dbReference type="SUPFAM" id="SSF55159">
    <property type="entry name" value="eIF1-like"/>
    <property type="match status" value="1"/>
</dbReference>
<dbReference type="STRING" id="946122.A0A0C2TCK7"/>
<dbReference type="InterPro" id="IPR048247">
    <property type="entry name" value="eIF2D_N"/>
</dbReference>
<dbReference type="InterPro" id="IPR057429">
    <property type="entry name" value="WH_eIF2D"/>
</dbReference>
<dbReference type="GO" id="GO:0001731">
    <property type="term" value="P:formation of translation preinitiation complex"/>
    <property type="evidence" value="ECO:0007669"/>
    <property type="project" value="InterPro"/>
</dbReference>
<dbReference type="Pfam" id="PF26291">
    <property type="entry name" value="SWIB_eIF2D"/>
    <property type="match status" value="1"/>
</dbReference>
<dbReference type="Gene3D" id="3.30.780.10">
    <property type="entry name" value="SUI1-like domain"/>
    <property type="match status" value="1"/>
</dbReference>
<reference evidence="6 7" key="1">
    <citation type="submission" date="2014-04" db="EMBL/GenBank/DDBJ databases">
        <title>Evolutionary Origins and Diversification of the Mycorrhizal Mutualists.</title>
        <authorList>
            <consortium name="DOE Joint Genome Institute"/>
            <consortium name="Mycorrhizal Genomics Consortium"/>
            <person name="Kohler A."/>
            <person name="Kuo A."/>
            <person name="Nagy L.G."/>
            <person name="Floudas D."/>
            <person name="Copeland A."/>
            <person name="Barry K.W."/>
            <person name="Cichocki N."/>
            <person name="Veneault-Fourrey C."/>
            <person name="LaButti K."/>
            <person name="Lindquist E.A."/>
            <person name="Lipzen A."/>
            <person name="Lundell T."/>
            <person name="Morin E."/>
            <person name="Murat C."/>
            <person name="Riley R."/>
            <person name="Ohm R."/>
            <person name="Sun H."/>
            <person name="Tunlid A."/>
            <person name="Henrissat B."/>
            <person name="Grigoriev I.V."/>
            <person name="Hibbett D.S."/>
            <person name="Martin F."/>
        </authorList>
    </citation>
    <scope>NUCLEOTIDE SEQUENCE [LARGE SCALE GENOMIC DNA]</scope>
    <source>
        <strain evidence="6 7">Koide BX008</strain>
    </source>
</reference>
<keyword evidence="7" id="KW-1185">Reference proteome</keyword>
<dbReference type="Proteomes" id="UP000054549">
    <property type="component" value="Unassembled WGS sequence"/>
</dbReference>
<dbReference type="InterPro" id="IPR039757">
    <property type="entry name" value="EIF2D"/>
</dbReference>